<keyword evidence="6 13" id="KW-0227">DNA damage</keyword>
<keyword evidence="7 13" id="KW-0378">Hydrolase</keyword>
<feature type="binding site" evidence="13">
    <location>
        <position position="148"/>
    </location>
    <ligand>
        <name>Mg(2+)</name>
        <dbReference type="ChEBI" id="CHEBI:18420"/>
        <label>1</label>
    </ligand>
</feature>
<evidence type="ECO:0000256" key="1">
    <source>
        <dbReference type="ARBA" id="ARBA00009518"/>
    </source>
</evidence>
<comment type="caution">
    <text evidence="14">The sequence shown here is derived from an EMBL/GenBank/DDBJ whole genome shotgun (WGS) entry which is preliminary data.</text>
</comment>
<keyword evidence="2 13" id="KW-0963">Cytoplasm</keyword>
<dbReference type="GO" id="GO:0006281">
    <property type="term" value="P:DNA repair"/>
    <property type="evidence" value="ECO:0007669"/>
    <property type="project" value="UniProtKB-UniRule"/>
</dbReference>
<feature type="binding site" evidence="13">
    <location>
        <position position="74"/>
    </location>
    <ligand>
        <name>Mg(2+)</name>
        <dbReference type="ChEBI" id="CHEBI:18420"/>
        <label>2</label>
    </ligand>
</feature>
<dbReference type="InterPro" id="IPR020563">
    <property type="entry name" value="X-over_junc_endoDNase_Mg_BS"/>
</dbReference>
<evidence type="ECO:0000256" key="7">
    <source>
        <dbReference type="ARBA" id="ARBA00022801"/>
    </source>
</evidence>
<evidence type="ECO:0000313" key="15">
    <source>
        <dbReference type="Proteomes" id="UP000541810"/>
    </source>
</evidence>
<keyword evidence="5 13" id="KW-0255">Endonuclease</keyword>
<comment type="catalytic activity">
    <reaction evidence="12 13">
        <text>Endonucleolytic cleavage at a junction such as a reciprocal single-stranded crossover between two homologous DNA duplexes (Holliday junction).</text>
        <dbReference type="EC" id="3.1.21.10"/>
    </reaction>
</comment>
<dbReference type="SUPFAM" id="SSF53098">
    <property type="entry name" value="Ribonuclease H-like"/>
    <property type="match status" value="1"/>
</dbReference>
<dbReference type="InterPro" id="IPR036397">
    <property type="entry name" value="RNaseH_sf"/>
</dbReference>
<keyword evidence="3 13" id="KW-0540">Nuclease</keyword>
<dbReference type="EC" id="3.1.21.10" evidence="13"/>
<dbReference type="Pfam" id="PF02075">
    <property type="entry name" value="RuvC"/>
    <property type="match status" value="1"/>
</dbReference>
<dbReference type="GO" id="GO:0006310">
    <property type="term" value="P:DNA recombination"/>
    <property type="evidence" value="ECO:0007669"/>
    <property type="project" value="UniProtKB-UniRule"/>
</dbReference>
<dbReference type="FunFam" id="3.30.420.10:FF:000002">
    <property type="entry name" value="Crossover junction endodeoxyribonuclease RuvC"/>
    <property type="match status" value="1"/>
</dbReference>
<dbReference type="GO" id="GO:0003677">
    <property type="term" value="F:DNA binding"/>
    <property type="evidence" value="ECO:0007669"/>
    <property type="project" value="UniProtKB-KW"/>
</dbReference>
<comment type="subunit">
    <text evidence="13">Homodimer which binds Holliday junction (HJ) DNA. The HJ becomes 2-fold symmetrical on binding to RuvC with unstacked arms; it has a different conformation from HJ DNA in complex with RuvA. In the full resolvosome a probable DNA-RuvA(4)-RuvB(12)-RuvC(2) complex forms which resolves the HJ.</text>
</comment>
<evidence type="ECO:0000256" key="11">
    <source>
        <dbReference type="ARBA" id="ARBA00023204"/>
    </source>
</evidence>
<dbReference type="Proteomes" id="UP000541810">
    <property type="component" value="Unassembled WGS sequence"/>
</dbReference>
<evidence type="ECO:0000256" key="13">
    <source>
        <dbReference type="HAMAP-Rule" id="MF_00034"/>
    </source>
</evidence>
<feature type="active site" evidence="13">
    <location>
        <position position="148"/>
    </location>
</feature>
<keyword evidence="10 13" id="KW-0233">DNA recombination</keyword>
<organism evidence="14 15">
    <name type="scientific">Algisphaera agarilytica</name>
    <dbReference type="NCBI Taxonomy" id="1385975"/>
    <lineage>
        <taxon>Bacteria</taxon>
        <taxon>Pseudomonadati</taxon>
        <taxon>Planctomycetota</taxon>
        <taxon>Phycisphaerae</taxon>
        <taxon>Phycisphaerales</taxon>
        <taxon>Phycisphaeraceae</taxon>
        <taxon>Algisphaera</taxon>
    </lineage>
</organism>
<accession>A0A7X0H8G4</accession>
<comment type="subcellular location">
    <subcellularLocation>
        <location evidence="13">Cytoplasm</location>
    </subcellularLocation>
</comment>
<dbReference type="RefSeq" id="WP_184677582.1">
    <property type="nucleotide sequence ID" value="NZ_JACHGY010000001.1"/>
</dbReference>
<name>A0A7X0H8G4_9BACT</name>
<dbReference type="GO" id="GO:0008821">
    <property type="term" value="F:crossover junction DNA endonuclease activity"/>
    <property type="evidence" value="ECO:0007669"/>
    <property type="project" value="UniProtKB-UniRule"/>
</dbReference>
<evidence type="ECO:0000256" key="2">
    <source>
        <dbReference type="ARBA" id="ARBA00022490"/>
    </source>
</evidence>
<reference evidence="14 15" key="1">
    <citation type="submission" date="2020-08" db="EMBL/GenBank/DDBJ databases">
        <title>Genomic Encyclopedia of Type Strains, Phase IV (KMG-IV): sequencing the most valuable type-strain genomes for metagenomic binning, comparative biology and taxonomic classification.</title>
        <authorList>
            <person name="Goeker M."/>
        </authorList>
    </citation>
    <scope>NUCLEOTIDE SEQUENCE [LARGE SCALE GENOMIC DNA]</scope>
    <source>
        <strain evidence="14 15">DSM 103725</strain>
    </source>
</reference>
<evidence type="ECO:0000256" key="12">
    <source>
        <dbReference type="ARBA" id="ARBA00029354"/>
    </source>
</evidence>
<dbReference type="PANTHER" id="PTHR30194">
    <property type="entry name" value="CROSSOVER JUNCTION ENDODEOXYRIBONUCLEASE RUVC"/>
    <property type="match status" value="1"/>
</dbReference>
<evidence type="ECO:0000313" key="14">
    <source>
        <dbReference type="EMBL" id="MBB6430041.1"/>
    </source>
</evidence>
<dbReference type="GO" id="GO:0048476">
    <property type="term" value="C:Holliday junction resolvase complex"/>
    <property type="evidence" value="ECO:0007669"/>
    <property type="project" value="UniProtKB-UniRule"/>
</dbReference>
<protein>
    <recommendedName>
        <fullName evidence="13">Crossover junction endodeoxyribonuclease RuvC</fullName>
        <ecNumber evidence="13">3.1.21.10</ecNumber>
    </recommendedName>
    <alternativeName>
        <fullName evidence="13">Holliday junction nuclease RuvC</fullName>
    </alternativeName>
    <alternativeName>
        <fullName evidence="13">Holliday junction resolvase RuvC</fullName>
    </alternativeName>
</protein>
<proteinExistence type="inferred from homology"/>
<dbReference type="PANTHER" id="PTHR30194:SF3">
    <property type="entry name" value="CROSSOVER JUNCTION ENDODEOXYRIBONUCLEASE RUVC"/>
    <property type="match status" value="1"/>
</dbReference>
<feature type="active site" evidence="13">
    <location>
        <position position="74"/>
    </location>
</feature>
<evidence type="ECO:0000256" key="6">
    <source>
        <dbReference type="ARBA" id="ARBA00022763"/>
    </source>
</evidence>
<dbReference type="Gene3D" id="3.30.420.10">
    <property type="entry name" value="Ribonuclease H-like superfamily/Ribonuclease H"/>
    <property type="match status" value="1"/>
</dbReference>
<dbReference type="CDD" id="cd16962">
    <property type="entry name" value="RuvC"/>
    <property type="match status" value="1"/>
</dbReference>
<evidence type="ECO:0000256" key="5">
    <source>
        <dbReference type="ARBA" id="ARBA00022759"/>
    </source>
</evidence>
<dbReference type="PRINTS" id="PR00696">
    <property type="entry name" value="RSOLVASERUVC"/>
</dbReference>
<evidence type="ECO:0000256" key="10">
    <source>
        <dbReference type="ARBA" id="ARBA00023172"/>
    </source>
</evidence>
<dbReference type="PROSITE" id="PS01321">
    <property type="entry name" value="RUVC"/>
    <property type="match status" value="1"/>
</dbReference>
<dbReference type="GO" id="GO:0000287">
    <property type="term" value="F:magnesium ion binding"/>
    <property type="evidence" value="ECO:0007669"/>
    <property type="project" value="UniProtKB-UniRule"/>
</dbReference>
<dbReference type="HAMAP" id="MF_00034">
    <property type="entry name" value="RuvC"/>
    <property type="match status" value="1"/>
</dbReference>
<dbReference type="EMBL" id="JACHGY010000001">
    <property type="protein sequence ID" value="MBB6430041.1"/>
    <property type="molecule type" value="Genomic_DNA"/>
</dbReference>
<dbReference type="GO" id="GO:0005737">
    <property type="term" value="C:cytoplasm"/>
    <property type="evidence" value="ECO:0007669"/>
    <property type="project" value="UniProtKB-SubCell"/>
</dbReference>
<keyword evidence="9 13" id="KW-0238">DNA-binding</keyword>
<evidence type="ECO:0000256" key="4">
    <source>
        <dbReference type="ARBA" id="ARBA00022723"/>
    </source>
</evidence>
<gene>
    <name evidence="13" type="primary">ruvC</name>
    <name evidence="14" type="ORF">HNQ40_001847</name>
</gene>
<dbReference type="AlphaFoldDB" id="A0A7X0H8G4"/>
<sequence>MAEGFTRVLGIDPGLRLTGYGVVDLHDGTLEPTLVEGGVIRLDAKQPMEHRLLQLRNELSELIAQVKPDRMAVEQLYAHYAHPRTAILMGHARGVILLCGTAAGLPTEHLAATEIKKSLTGNGHATKEQMQLSIQAQCRLAEPPSPPDVADAIAIALCHARRIATG</sequence>
<comment type="cofactor">
    <cofactor evidence="13">
        <name>Mg(2+)</name>
        <dbReference type="ChEBI" id="CHEBI:18420"/>
    </cofactor>
    <text evidence="13">Binds 2 Mg(2+) ion per subunit.</text>
</comment>
<comment type="similarity">
    <text evidence="1 13">Belongs to the RuvC family.</text>
</comment>
<feature type="binding site" evidence="13">
    <location>
        <position position="12"/>
    </location>
    <ligand>
        <name>Mg(2+)</name>
        <dbReference type="ChEBI" id="CHEBI:18420"/>
        <label>1</label>
    </ligand>
</feature>
<evidence type="ECO:0000256" key="8">
    <source>
        <dbReference type="ARBA" id="ARBA00022842"/>
    </source>
</evidence>
<evidence type="ECO:0000256" key="9">
    <source>
        <dbReference type="ARBA" id="ARBA00023125"/>
    </source>
</evidence>
<keyword evidence="4 13" id="KW-0479">Metal-binding</keyword>
<feature type="active site" evidence="13">
    <location>
        <position position="12"/>
    </location>
</feature>
<evidence type="ECO:0000256" key="3">
    <source>
        <dbReference type="ARBA" id="ARBA00022722"/>
    </source>
</evidence>
<keyword evidence="11 13" id="KW-0234">DNA repair</keyword>
<dbReference type="InterPro" id="IPR002176">
    <property type="entry name" value="X-over_junc_endoDNase_RuvC"/>
</dbReference>
<keyword evidence="15" id="KW-1185">Reference proteome</keyword>
<dbReference type="InterPro" id="IPR012337">
    <property type="entry name" value="RNaseH-like_sf"/>
</dbReference>
<keyword evidence="8 13" id="KW-0460">Magnesium</keyword>
<comment type="function">
    <text evidence="13">The RuvA-RuvB-RuvC complex processes Holliday junction (HJ) DNA during genetic recombination and DNA repair. Endonuclease that resolves HJ intermediates. Cleaves cruciform DNA by making single-stranded nicks across the HJ at symmetrical positions within the homologous arms, yielding a 5'-phosphate and a 3'-hydroxyl group; requires a central core of homology in the junction. The consensus cleavage sequence is 5'-(A/T)TT(C/G)-3'. Cleavage occurs on the 3'-side of the TT dinucleotide at the point of strand exchange. HJ branch migration catalyzed by RuvA-RuvB allows RuvC to scan DNA until it finds its consensus sequence, where it cleaves and resolves the cruciform DNA.</text>
</comment>